<evidence type="ECO:0000256" key="1">
    <source>
        <dbReference type="SAM" id="MobiDB-lite"/>
    </source>
</evidence>
<keyword evidence="3" id="KW-1185">Reference proteome</keyword>
<name>A0AAX6MX95_9PEZI</name>
<proteinExistence type="predicted"/>
<reference evidence="2 3" key="1">
    <citation type="journal article" date="2024" name="Front Chem Biol">
        <title>Unveiling the potential of Daldinia eschscholtzii MFLUCC 19-0629 through bioactivity and bioinformatics studies for enhanced sustainable agriculture production.</title>
        <authorList>
            <person name="Brooks S."/>
            <person name="Weaver J.A."/>
            <person name="Klomchit A."/>
            <person name="Alharthi S.A."/>
            <person name="Onlamun T."/>
            <person name="Nurani R."/>
            <person name="Vong T.K."/>
            <person name="Alberti F."/>
            <person name="Greco C."/>
        </authorList>
    </citation>
    <scope>NUCLEOTIDE SEQUENCE [LARGE SCALE GENOMIC DNA]</scope>
    <source>
        <strain evidence="2">MFLUCC 19-0629</strain>
    </source>
</reference>
<feature type="region of interest" description="Disordered" evidence="1">
    <location>
        <begin position="58"/>
        <end position="114"/>
    </location>
</feature>
<accession>A0AAX6MX95</accession>
<feature type="compositionally biased region" description="Polar residues" evidence="1">
    <location>
        <begin position="59"/>
        <end position="70"/>
    </location>
</feature>
<evidence type="ECO:0000313" key="2">
    <source>
        <dbReference type="EMBL" id="KAK6957124.1"/>
    </source>
</evidence>
<dbReference type="Proteomes" id="UP001369815">
    <property type="component" value="Unassembled WGS sequence"/>
</dbReference>
<feature type="region of interest" description="Disordered" evidence="1">
    <location>
        <begin position="1"/>
        <end position="36"/>
    </location>
</feature>
<feature type="compositionally biased region" description="Polar residues" evidence="1">
    <location>
        <begin position="25"/>
        <end position="36"/>
    </location>
</feature>
<protein>
    <submittedName>
        <fullName evidence="2">Uncharacterized protein</fullName>
    </submittedName>
</protein>
<dbReference type="AlphaFoldDB" id="A0AAX6MX95"/>
<dbReference type="EMBL" id="JBANMG010000002">
    <property type="protein sequence ID" value="KAK6957124.1"/>
    <property type="molecule type" value="Genomic_DNA"/>
</dbReference>
<sequence length="130" mass="13149">MGYTPPGGNDSAVFYEPDKLPPGGTATTSNIAGRITSPVSGATYSWTYKEIEHIVTVASADSQPTNAASTNEEEGGNEGGNEGDNKGGDTSGDASGGGAGTEDKKNMAPSDMPRLLPTVCGLSLLLITIL</sequence>
<comment type="caution">
    <text evidence="2">The sequence shown here is derived from an EMBL/GenBank/DDBJ whole genome shotgun (WGS) entry which is preliminary data.</text>
</comment>
<organism evidence="2 3">
    <name type="scientific">Daldinia eschscholtzii</name>
    <dbReference type="NCBI Taxonomy" id="292717"/>
    <lineage>
        <taxon>Eukaryota</taxon>
        <taxon>Fungi</taxon>
        <taxon>Dikarya</taxon>
        <taxon>Ascomycota</taxon>
        <taxon>Pezizomycotina</taxon>
        <taxon>Sordariomycetes</taxon>
        <taxon>Xylariomycetidae</taxon>
        <taxon>Xylariales</taxon>
        <taxon>Hypoxylaceae</taxon>
        <taxon>Daldinia</taxon>
    </lineage>
</organism>
<gene>
    <name evidence="2" type="ORF">Daesc_002409</name>
</gene>
<evidence type="ECO:0000313" key="3">
    <source>
        <dbReference type="Proteomes" id="UP001369815"/>
    </source>
</evidence>